<dbReference type="Pfam" id="PF13649">
    <property type="entry name" value="Methyltransf_25"/>
    <property type="match status" value="1"/>
</dbReference>
<feature type="region of interest" description="Disordered" evidence="1">
    <location>
        <begin position="237"/>
        <end position="262"/>
    </location>
</feature>
<feature type="region of interest" description="Disordered" evidence="1">
    <location>
        <begin position="164"/>
        <end position="198"/>
    </location>
</feature>
<dbReference type="Proteomes" id="UP001598673">
    <property type="component" value="Unassembled WGS sequence"/>
</dbReference>
<dbReference type="EC" id="2.1.1.-" evidence="3"/>
<dbReference type="InterPro" id="IPR050508">
    <property type="entry name" value="Methyltransf_Superfamily"/>
</dbReference>
<protein>
    <submittedName>
        <fullName evidence="3">Class I SAM-dependent methyltransferase</fullName>
        <ecNumber evidence="3">2.1.1.-</ecNumber>
    </submittedName>
</protein>
<dbReference type="GO" id="GO:0008168">
    <property type="term" value="F:methyltransferase activity"/>
    <property type="evidence" value="ECO:0007669"/>
    <property type="project" value="UniProtKB-KW"/>
</dbReference>
<dbReference type="SUPFAM" id="SSF53335">
    <property type="entry name" value="S-adenosyl-L-methionine-dependent methyltransferases"/>
    <property type="match status" value="1"/>
</dbReference>
<dbReference type="PANTHER" id="PTHR42912:SF93">
    <property type="entry name" value="N6-ADENOSINE-METHYLTRANSFERASE TMT1A"/>
    <property type="match status" value="1"/>
</dbReference>
<gene>
    <name evidence="3" type="ORF">ACFWGY_24215</name>
</gene>
<feature type="domain" description="Methyltransferase" evidence="2">
    <location>
        <begin position="60"/>
        <end position="156"/>
    </location>
</feature>
<dbReference type="EMBL" id="JBHXCV010000021">
    <property type="protein sequence ID" value="MFD6796442.1"/>
    <property type="molecule type" value="Genomic_DNA"/>
</dbReference>
<sequence>MSDVHIVDERTADERDRTFLPGMGKAWLMPIYDVFSRALGVAQLHRRGVGVAGVRPGQAVLDVGCGTGNLALTLLEATPRARVTGIDPDGGALRRAARKARRRRVPLTLTQGYADRLPADDGSFDHVISALALHHLADEDRTAFAHEAFRVLRPGGTVTIVDFAGPAPGEQDAGHGHDHDHDHGDDHDHGHGHGHGPLQAVRGLRRLLRAKGEEGPVVARSVSDGLVELLSGAGFRRRPGGRSRGPLVRPRQHSAGHARGCGRAVARRRGVVAGRRAERNTRAAMQNTRGRVQNTRC</sequence>
<reference evidence="3 4" key="1">
    <citation type="submission" date="2024-09" db="EMBL/GenBank/DDBJ databases">
        <title>The Natural Products Discovery Center: Release of the First 8490 Sequenced Strains for Exploring Actinobacteria Biosynthetic Diversity.</title>
        <authorList>
            <person name="Kalkreuter E."/>
            <person name="Kautsar S.A."/>
            <person name="Yang D."/>
            <person name="Bader C.D."/>
            <person name="Teijaro C.N."/>
            <person name="Fluegel L."/>
            <person name="Davis C.M."/>
            <person name="Simpson J.R."/>
            <person name="Lauterbach L."/>
            <person name="Steele A.D."/>
            <person name="Gui C."/>
            <person name="Meng S."/>
            <person name="Li G."/>
            <person name="Viehrig K."/>
            <person name="Ye F."/>
            <person name="Su P."/>
            <person name="Kiefer A.F."/>
            <person name="Nichols A."/>
            <person name="Cepeda A.J."/>
            <person name="Yan W."/>
            <person name="Fan B."/>
            <person name="Jiang Y."/>
            <person name="Adhikari A."/>
            <person name="Zheng C.-J."/>
            <person name="Schuster L."/>
            <person name="Cowan T.M."/>
            <person name="Smanski M.J."/>
            <person name="Chevrette M.G."/>
            <person name="De Carvalho L.P.S."/>
            <person name="Shen B."/>
        </authorList>
    </citation>
    <scope>NUCLEOTIDE SEQUENCE [LARGE SCALE GENOMIC DNA]</scope>
    <source>
        <strain evidence="3 4">NPDC060353</strain>
    </source>
</reference>
<name>A0ABW6GB70_9PSEU</name>
<accession>A0ABW6GB70</accession>
<keyword evidence="4" id="KW-1185">Reference proteome</keyword>
<dbReference type="InterPro" id="IPR029063">
    <property type="entry name" value="SAM-dependent_MTases_sf"/>
</dbReference>
<dbReference type="Gene3D" id="3.40.50.150">
    <property type="entry name" value="Vaccinia Virus protein VP39"/>
    <property type="match status" value="1"/>
</dbReference>
<evidence type="ECO:0000313" key="4">
    <source>
        <dbReference type="Proteomes" id="UP001598673"/>
    </source>
</evidence>
<keyword evidence="3" id="KW-0808">Transferase</keyword>
<organism evidence="3 4">
    <name type="scientific">Prauserella salsuginis</name>
    <dbReference type="NCBI Taxonomy" id="387889"/>
    <lineage>
        <taxon>Bacteria</taxon>
        <taxon>Bacillati</taxon>
        <taxon>Actinomycetota</taxon>
        <taxon>Actinomycetes</taxon>
        <taxon>Pseudonocardiales</taxon>
        <taxon>Pseudonocardiaceae</taxon>
        <taxon>Prauserella</taxon>
        <taxon>Prauserella salsuginis group</taxon>
    </lineage>
</organism>
<feature type="compositionally biased region" description="Basic and acidic residues" evidence="1">
    <location>
        <begin position="172"/>
        <end position="191"/>
    </location>
</feature>
<evidence type="ECO:0000259" key="2">
    <source>
        <dbReference type="Pfam" id="PF13649"/>
    </source>
</evidence>
<dbReference type="InterPro" id="IPR041698">
    <property type="entry name" value="Methyltransf_25"/>
</dbReference>
<comment type="caution">
    <text evidence="3">The sequence shown here is derived from an EMBL/GenBank/DDBJ whole genome shotgun (WGS) entry which is preliminary data.</text>
</comment>
<evidence type="ECO:0000313" key="3">
    <source>
        <dbReference type="EMBL" id="MFD6796442.1"/>
    </source>
</evidence>
<dbReference type="GO" id="GO:0032259">
    <property type="term" value="P:methylation"/>
    <property type="evidence" value="ECO:0007669"/>
    <property type="project" value="UniProtKB-KW"/>
</dbReference>
<dbReference type="CDD" id="cd02440">
    <property type="entry name" value="AdoMet_MTases"/>
    <property type="match status" value="1"/>
</dbReference>
<dbReference type="PANTHER" id="PTHR42912">
    <property type="entry name" value="METHYLTRANSFERASE"/>
    <property type="match status" value="1"/>
</dbReference>
<evidence type="ECO:0000256" key="1">
    <source>
        <dbReference type="SAM" id="MobiDB-lite"/>
    </source>
</evidence>
<proteinExistence type="predicted"/>
<dbReference type="RefSeq" id="WP_258936200.1">
    <property type="nucleotide sequence ID" value="NZ_JANBBF010000008.1"/>
</dbReference>
<keyword evidence="3" id="KW-0489">Methyltransferase</keyword>